<dbReference type="EMBL" id="RSCL01000001">
    <property type="protein sequence ID" value="RUT10216.1"/>
    <property type="molecule type" value="Genomic_DNA"/>
</dbReference>
<dbReference type="GO" id="GO:0015066">
    <property type="term" value="F:alpha-amylase inhibitor activity"/>
    <property type="evidence" value="ECO:0007669"/>
    <property type="project" value="UniProtKB-KW"/>
</dbReference>
<organism evidence="3 4">
    <name type="scientific">Dulcicalothrix desertica PCC 7102</name>
    <dbReference type="NCBI Taxonomy" id="232991"/>
    <lineage>
        <taxon>Bacteria</taxon>
        <taxon>Bacillati</taxon>
        <taxon>Cyanobacteriota</taxon>
        <taxon>Cyanophyceae</taxon>
        <taxon>Nostocales</taxon>
        <taxon>Calotrichaceae</taxon>
        <taxon>Dulcicalothrix</taxon>
    </lineage>
</organism>
<sequence length="102" mass="11092">MYVNPIKNNFAKLARIAAVGTTAATLTLAGTVPPSLAAPAPSCVVVRSQARKSLTVQNQCRTQQRVKLIIAFGRDSACKVINPNGIVRFTWTFGNFDRLERC</sequence>
<proteinExistence type="predicted"/>
<feature type="signal peptide" evidence="2">
    <location>
        <begin position="1"/>
        <end position="37"/>
    </location>
</feature>
<dbReference type="AlphaFoldDB" id="A0A433VVU8"/>
<dbReference type="SUPFAM" id="SSF49498">
    <property type="entry name" value="alpha-Amylase inhibitor tendamistat"/>
    <property type="match status" value="1"/>
</dbReference>
<accession>A0A433VVU8</accession>
<evidence type="ECO:0000256" key="1">
    <source>
        <dbReference type="ARBA" id="ARBA00022579"/>
    </source>
</evidence>
<comment type="caution">
    <text evidence="3">The sequence shown here is derived from an EMBL/GenBank/DDBJ whole genome shotgun (WGS) entry which is preliminary data.</text>
</comment>
<dbReference type="InterPro" id="IPR036379">
    <property type="entry name" value="A-amylase_inhib_sf"/>
</dbReference>
<keyword evidence="2" id="KW-0732">Signal</keyword>
<dbReference type="RefSeq" id="WP_127078874.1">
    <property type="nucleotide sequence ID" value="NZ_RSCL01000001.1"/>
</dbReference>
<dbReference type="OrthoDB" id="4410678at2"/>
<reference evidence="3" key="2">
    <citation type="journal article" date="2019" name="Genome Biol. Evol.">
        <title>Day and night: Metabolic profiles and evolutionary relationships of six axenic non-marine cyanobacteria.</title>
        <authorList>
            <person name="Will S.E."/>
            <person name="Henke P."/>
            <person name="Boedeker C."/>
            <person name="Huang S."/>
            <person name="Brinkmann H."/>
            <person name="Rohde M."/>
            <person name="Jarek M."/>
            <person name="Friedl T."/>
            <person name="Seufert S."/>
            <person name="Schumacher M."/>
            <person name="Overmann J."/>
            <person name="Neumann-Schaal M."/>
            <person name="Petersen J."/>
        </authorList>
    </citation>
    <scope>NUCLEOTIDE SEQUENCE [LARGE SCALE GENOMIC DNA]</scope>
    <source>
        <strain evidence="3">PCC 7102</strain>
    </source>
</reference>
<protein>
    <submittedName>
        <fullName evidence="3">Uncharacterized protein</fullName>
    </submittedName>
</protein>
<dbReference type="Pfam" id="PF01356">
    <property type="entry name" value="A_amylase_inhib"/>
    <property type="match status" value="1"/>
</dbReference>
<dbReference type="Proteomes" id="UP000271624">
    <property type="component" value="Unassembled WGS sequence"/>
</dbReference>
<dbReference type="Gene3D" id="2.60.40.20">
    <property type="entry name" value="Alpha-amylase inhibitor"/>
    <property type="match status" value="1"/>
</dbReference>
<evidence type="ECO:0000313" key="3">
    <source>
        <dbReference type="EMBL" id="RUT10216.1"/>
    </source>
</evidence>
<name>A0A433VVU8_9CYAN</name>
<dbReference type="InterPro" id="IPR000833">
    <property type="entry name" value="A-amylase_inhib"/>
</dbReference>
<evidence type="ECO:0000256" key="2">
    <source>
        <dbReference type="SAM" id="SignalP"/>
    </source>
</evidence>
<keyword evidence="1" id="KW-0022">Alpha-amylase inhibitor</keyword>
<reference evidence="3" key="1">
    <citation type="submission" date="2018-12" db="EMBL/GenBank/DDBJ databases">
        <authorList>
            <person name="Will S."/>
            <person name="Neumann-Schaal M."/>
            <person name="Henke P."/>
        </authorList>
    </citation>
    <scope>NUCLEOTIDE SEQUENCE</scope>
    <source>
        <strain evidence="3">PCC 7102</strain>
    </source>
</reference>
<gene>
    <name evidence="3" type="ORF">DSM106972_007110</name>
</gene>
<feature type="chain" id="PRO_5030092614" evidence="2">
    <location>
        <begin position="38"/>
        <end position="102"/>
    </location>
</feature>
<keyword evidence="4" id="KW-1185">Reference proteome</keyword>
<evidence type="ECO:0000313" key="4">
    <source>
        <dbReference type="Proteomes" id="UP000271624"/>
    </source>
</evidence>